<keyword evidence="2" id="KW-1185">Reference proteome</keyword>
<dbReference type="EMBL" id="CP014796">
    <property type="protein sequence ID" value="APX23701.1"/>
    <property type="molecule type" value="Genomic_DNA"/>
</dbReference>
<evidence type="ECO:0000313" key="2">
    <source>
        <dbReference type="Proteomes" id="UP000186559"/>
    </source>
</evidence>
<gene>
    <name evidence="1" type="ORF">Ga0080559_TMP2905</name>
</gene>
<dbReference type="OrthoDB" id="9966859at2"/>
<reference evidence="1 2" key="1">
    <citation type="submission" date="2016-03" db="EMBL/GenBank/DDBJ databases">
        <title>Deep-sea bacteria in the southern Pacific.</title>
        <authorList>
            <person name="Tang K."/>
        </authorList>
    </citation>
    <scope>NUCLEOTIDE SEQUENCE [LARGE SCALE GENOMIC DNA]</scope>
    <source>
        <strain evidence="1 2">JLT2016</strain>
    </source>
</reference>
<organism evidence="1 2">
    <name type="scientific">Salipiger profundus</name>
    <dbReference type="NCBI Taxonomy" id="1229727"/>
    <lineage>
        <taxon>Bacteria</taxon>
        <taxon>Pseudomonadati</taxon>
        <taxon>Pseudomonadota</taxon>
        <taxon>Alphaproteobacteria</taxon>
        <taxon>Rhodobacterales</taxon>
        <taxon>Roseobacteraceae</taxon>
        <taxon>Salipiger</taxon>
    </lineage>
</organism>
<dbReference type="Proteomes" id="UP000186559">
    <property type="component" value="Chromosome"/>
</dbReference>
<dbReference type="RefSeq" id="WP_076623661.1">
    <property type="nucleotide sequence ID" value="NZ_BMEW01000007.1"/>
</dbReference>
<name>A0A1U7D6C1_9RHOB</name>
<accession>A0A1U7D6C1</accession>
<dbReference type="AlphaFoldDB" id="A0A1U7D6C1"/>
<proteinExistence type="predicted"/>
<protein>
    <submittedName>
        <fullName evidence="1">Uncharacterized protein</fullName>
    </submittedName>
</protein>
<evidence type="ECO:0000313" key="1">
    <source>
        <dbReference type="EMBL" id="APX23701.1"/>
    </source>
</evidence>
<sequence>MEDILNRLRSEKLPSVSRDGGRTSQIDFNQILAERHEAAAIIEAQQALIDRLQLRDQPPVRTWASCH</sequence>
<dbReference type="KEGG" id="tpro:Ga0080559_TMP2905"/>